<evidence type="ECO:0000256" key="3">
    <source>
        <dbReference type="PROSITE-ProRule" id="PRU00023"/>
    </source>
</evidence>
<dbReference type="PROSITE" id="PS50297">
    <property type="entry name" value="ANK_REP_REGION"/>
    <property type="match status" value="3"/>
</dbReference>
<sequence length="303" mass="33442">MKKYYLICMIFLGLLKANQYDYLLFSHVLSDVESGIELKADVNSRWKESTPLYEAVKNNRLEIAYILIMAGADVNTLSNGETALHKAAQNKNPYMVKLLIMAGANPNIKEKQYDNTPLHYAAMNNDSQSINILTSAGANVTTQNMQGISPAQIAVAEIIIPPIILEDLNLAVSASAFKVASGSVIFNVRNLTNNPLTIFVTDLYINGHLTSSQRYPLTIPPSTTITNVNAMSISPNGMYAIKPDKNGQADIKAGFSIEYEAEGRPQRLFNSTQMKLQLWNPQTQSASTKDTKETQQDDTQDSE</sequence>
<feature type="repeat" description="ANK" evidence="3">
    <location>
        <begin position="47"/>
        <end position="79"/>
    </location>
</feature>
<dbReference type="OrthoDB" id="5657095at2"/>
<name>A0A3D8IRG7_9HELI</name>
<dbReference type="InterPro" id="IPR036770">
    <property type="entry name" value="Ankyrin_rpt-contain_sf"/>
</dbReference>
<accession>A0A3D8IRG7</accession>
<evidence type="ECO:0000313" key="6">
    <source>
        <dbReference type="Proteomes" id="UP000256379"/>
    </source>
</evidence>
<evidence type="ECO:0000313" key="5">
    <source>
        <dbReference type="EMBL" id="RDU67693.1"/>
    </source>
</evidence>
<feature type="repeat" description="ANK" evidence="3">
    <location>
        <begin position="79"/>
        <end position="111"/>
    </location>
</feature>
<dbReference type="SMART" id="SM00248">
    <property type="entry name" value="ANK"/>
    <property type="match status" value="3"/>
</dbReference>
<dbReference type="PROSITE" id="PS50088">
    <property type="entry name" value="ANK_REPEAT"/>
    <property type="match status" value="3"/>
</dbReference>
<keyword evidence="1" id="KW-0677">Repeat</keyword>
<dbReference type="SUPFAM" id="SSF48403">
    <property type="entry name" value="Ankyrin repeat"/>
    <property type="match status" value="1"/>
</dbReference>
<feature type="region of interest" description="Disordered" evidence="4">
    <location>
        <begin position="279"/>
        <end position="303"/>
    </location>
</feature>
<keyword evidence="6" id="KW-1185">Reference proteome</keyword>
<comment type="caution">
    <text evidence="5">The sequence shown here is derived from an EMBL/GenBank/DDBJ whole genome shotgun (WGS) entry which is preliminary data.</text>
</comment>
<organism evidence="5 6">
    <name type="scientific">Helicobacter didelphidarum</name>
    <dbReference type="NCBI Taxonomy" id="2040648"/>
    <lineage>
        <taxon>Bacteria</taxon>
        <taxon>Pseudomonadati</taxon>
        <taxon>Campylobacterota</taxon>
        <taxon>Epsilonproteobacteria</taxon>
        <taxon>Campylobacterales</taxon>
        <taxon>Helicobacteraceae</taxon>
        <taxon>Helicobacter</taxon>
    </lineage>
</organism>
<evidence type="ECO:0000256" key="4">
    <source>
        <dbReference type="SAM" id="MobiDB-lite"/>
    </source>
</evidence>
<reference evidence="5 6" key="1">
    <citation type="submission" date="2018-04" db="EMBL/GenBank/DDBJ databases">
        <title>Novel Campyloabacter and Helicobacter Species and Strains.</title>
        <authorList>
            <person name="Mannion A.J."/>
            <person name="Shen Z."/>
            <person name="Fox J.G."/>
        </authorList>
    </citation>
    <scope>NUCLEOTIDE SEQUENCE [LARGE SCALE GENOMIC DNA]</scope>
    <source>
        <strain evidence="5 6">MIT 17-337</strain>
    </source>
</reference>
<feature type="repeat" description="ANK" evidence="3">
    <location>
        <begin position="113"/>
        <end position="145"/>
    </location>
</feature>
<proteinExistence type="predicted"/>
<dbReference type="RefSeq" id="WP_115542220.1">
    <property type="nucleotide sequence ID" value="NZ_NXLQ01000001.1"/>
</dbReference>
<evidence type="ECO:0000256" key="1">
    <source>
        <dbReference type="ARBA" id="ARBA00022737"/>
    </source>
</evidence>
<evidence type="ECO:0000256" key="2">
    <source>
        <dbReference type="ARBA" id="ARBA00023043"/>
    </source>
</evidence>
<protein>
    <submittedName>
        <fullName evidence="5">Uncharacterized protein</fullName>
    </submittedName>
</protein>
<dbReference type="EMBL" id="NXLQ01000001">
    <property type="protein sequence ID" value="RDU67693.1"/>
    <property type="molecule type" value="Genomic_DNA"/>
</dbReference>
<dbReference type="InterPro" id="IPR002110">
    <property type="entry name" value="Ankyrin_rpt"/>
</dbReference>
<keyword evidence="2 3" id="KW-0040">ANK repeat</keyword>
<dbReference type="PANTHER" id="PTHR24171">
    <property type="entry name" value="ANKYRIN REPEAT DOMAIN-CONTAINING PROTEIN 39-RELATED"/>
    <property type="match status" value="1"/>
</dbReference>
<dbReference type="Pfam" id="PF12796">
    <property type="entry name" value="Ank_2"/>
    <property type="match status" value="1"/>
</dbReference>
<dbReference type="Proteomes" id="UP000256379">
    <property type="component" value="Unassembled WGS sequence"/>
</dbReference>
<dbReference type="Gene3D" id="1.25.40.20">
    <property type="entry name" value="Ankyrin repeat-containing domain"/>
    <property type="match status" value="2"/>
</dbReference>
<dbReference type="AlphaFoldDB" id="A0A3D8IRG7"/>
<gene>
    <name evidence="5" type="ORF">CQA53_01455</name>
</gene>